<keyword evidence="3" id="KW-0285">Flavoprotein</keyword>
<name>A0A5C4WTM8_9MICO</name>
<dbReference type="InterPro" id="IPR016169">
    <property type="entry name" value="FAD-bd_PCMH_sub2"/>
</dbReference>
<evidence type="ECO:0000256" key="3">
    <source>
        <dbReference type="ARBA" id="ARBA00022630"/>
    </source>
</evidence>
<dbReference type="RefSeq" id="WP_139470319.1">
    <property type="nucleotide sequence ID" value="NZ_VDMQ01000016.1"/>
</dbReference>
<dbReference type="Proteomes" id="UP000314223">
    <property type="component" value="Unassembled WGS sequence"/>
</dbReference>
<evidence type="ECO:0000256" key="2">
    <source>
        <dbReference type="ARBA" id="ARBA00005466"/>
    </source>
</evidence>
<evidence type="ECO:0000313" key="7">
    <source>
        <dbReference type="EMBL" id="TNM51680.1"/>
    </source>
</evidence>
<protein>
    <submittedName>
        <fullName evidence="7">FAD-dependent oxidoreductase</fullName>
    </submittedName>
</protein>
<comment type="cofactor">
    <cofactor evidence="1">
        <name>FAD</name>
        <dbReference type="ChEBI" id="CHEBI:57692"/>
    </cofactor>
</comment>
<evidence type="ECO:0000259" key="6">
    <source>
        <dbReference type="PROSITE" id="PS51387"/>
    </source>
</evidence>
<reference evidence="7 8" key="1">
    <citation type="submission" date="2019-06" db="EMBL/GenBank/DDBJ databases">
        <authorList>
            <person name="Mardanova A.M."/>
            <person name="Pudova D.S."/>
            <person name="Shagimardanova E.I."/>
            <person name="Gogoleva N.E."/>
            <person name="Lutfullin M.T."/>
            <person name="Hadieva G.F."/>
            <person name="Sharipova M.R."/>
        </authorList>
    </citation>
    <scope>NUCLEOTIDE SEQUENCE [LARGE SCALE GENOMIC DNA]</scope>
    <source>
        <strain evidence="7 8">MG-1</strain>
    </source>
</reference>
<dbReference type="PANTHER" id="PTHR42973:SF39">
    <property type="entry name" value="FAD-BINDING PCMH-TYPE DOMAIN-CONTAINING PROTEIN"/>
    <property type="match status" value="1"/>
</dbReference>
<feature type="domain" description="FAD-binding PCMH-type" evidence="6">
    <location>
        <begin position="39"/>
        <end position="207"/>
    </location>
</feature>
<gene>
    <name evidence="7" type="ORF">FHQ09_17690</name>
</gene>
<dbReference type="InterPro" id="IPR016166">
    <property type="entry name" value="FAD-bd_PCMH"/>
</dbReference>
<dbReference type="InterPro" id="IPR006094">
    <property type="entry name" value="Oxid_FAD_bind_N"/>
</dbReference>
<dbReference type="SUPFAM" id="SSF56176">
    <property type="entry name" value="FAD-binding/transporter-associated domain-like"/>
    <property type="match status" value="1"/>
</dbReference>
<dbReference type="Gene3D" id="3.30.465.10">
    <property type="match status" value="1"/>
</dbReference>
<dbReference type="InterPro" id="IPR016167">
    <property type="entry name" value="FAD-bd_PCMH_sub1"/>
</dbReference>
<dbReference type="Gene3D" id="3.30.43.10">
    <property type="entry name" value="Uridine Diphospho-n-acetylenolpyruvylglucosamine Reductase, domain 2"/>
    <property type="match status" value="1"/>
</dbReference>
<comment type="caution">
    <text evidence="7">The sequence shown here is derived from an EMBL/GenBank/DDBJ whole genome shotgun (WGS) entry which is preliminary data.</text>
</comment>
<proteinExistence type="inferred from homology"/>
<dbReference type="PANTHER" id="PTHR42973">
    <property type="entry name" value="BINDING OXIDOREDUCTASE, PUTATIVE (AFU_ORTHOLOGUE AFUA_1G17690)-RELATED"/>
    <property type="match status" value="1"/>
</dbReference>
<keyword evidence="4" id="KW-0274">FAD</keyword>
<evidence type="ECO:0000313" key="8">
    <source>
        <dbReference type="Proteomes" id="UP000314223"/>
    </source>
</evidence>
<dbReference type="EMBL" id="VDMQ01000016">
    <property type="protein sequence ID" value="TNM51680.1"/>
    <property type="molecule type" value="Genomic_DNA"/>
</dbReference>
<comment type="similarity">
    <text evidence="2">Belongs to the oxygen-dependent FAD-linked oxidoreductase family.</text>
</comment>
<dbReference type="InterPro" id="IPR050416">
    <property type="entry name" value="FAD-linked_Oxidoreductase"/>
</dbReference>
<sequence length="439" mass="47022">MTVLSFTILDELRATVQGRTWFPDDSEFDEVHRPWNRAVDQNVLAVVEAADVTDVVTLVNWARERSLSIATQPTGHGATGRADDTILLRTTRLDRIDVTPAQRTATIGAGVKSGELQRAAAEHGLTGLPGSSPVVTVAGVALGGGLSWFGRSFGWVGDSIRAFDVVDADGRARRVSATDDPDLFWALRGGGSELAIVTGLEVGLQAAPDVFGGRVLWSGDHARQVAEVFRTMTHTVPEGLTLWLELLHFPGSEPMVAIDSTYLGGGEEARELMRPLETLPTPLSDTRAPMSVAELGAITAEPTDPGVGSSRAELLTSLDDDTLDTLLDSPIDPLLSVQVRHLGGALAQPTDNPHGALDEPYSVYMFGLPVTEAAAESIEHKQADLARALPASGRKPVTFLNPHEGLADALPEESLTRLRRLKEERDPGRVFRGNFSIAD</sequence>
<accession>A0A5C4WTM8</accession>
<dbReference type="InterPro" id="IPR036318">
    <property type="entry name" value="FAD-bd_PCMH-like_sf"/>
</dbReference>
<evidence type="ECO:0000256" key="4">
    <source>
        <dbReference type="ARBA" id="ARBA00022827"/>
    </source>
</evidence>
<organism evidence="7 8">
    <name type="scientific">Brevibacterium sediminis</name>
    <dbReference type="NCBI Taxonomy" id="1857024"/>
    <lineage>
        <taxon>Bacteria</taxon>
        <taxon>Bacillati</taxon>
        <taxon>Actinomycetota</taxon>
        <taxon>Actinomycetes</taxon>
        <taxon>Micrococcales</taxon>
        <taxon>Brevibacteriaceae</taxon>
        <taxon>Brevibacterium</taxon>
    </lineage>
</organism>
<dbReference type="AlphaFoldDB" id="A0A5C4WTM8"/>
<dbReference type="Pfam" id="PF01565">
    <property type="entry name" value="FAD_binding_4"/>
    <property type="match status" value="1"/>
</dbReference>
<evidence type="ECO:0000256" key="1">
    <source>
        <dbReference type="ARBA" id="ARBA00001974"/>
    </source>
</evidence>
<dbReference type="GO" id="GO:0016491">
    <property type="term" value="F:oxidoreductase activity"/>
    <property type="evidence" value="ECO:0007669"/>
    <property type="project" value="UniProtKB-KW"/>
</dbReference>
<dbReference type="Gene3D" id="3.40.462.20">
    <property type="match status" value="1"/>
</dbReference>
<evidence type="ECO:0000256" key="5">
    <source>
        <dbReference type="ARBA" id="ARBA00023002"/>
    </source>
</evidence>
<dbReference type="PROSITE" id="PS51387">
    <property type="entry name" value="FAD_PCMH"/>
    <property type="match status" value="1"/>
</dbReference>
<keyword evidence="5" id="KW-0560">Oxidoreductase</keyword>
<dbReference type="GO" id="GO:0071949">
    <property type="term" value="F:FAD binding"/>
    <property type="evidence" value="ECO:0007669"/>
    <property type="project" value="InterPro"/>
</dbReference>